<dbReference type="PANTHER" id="PTHR13754:SF13">
    <property type="entry name" value="METALLO-BETA-LACTAMASE SUPERFAMILY PROTEIN (AFU_ORTHOLOGUE AFUA_3G07630)"/>
    <property type="match status" value="1"/>
</dbReference>
<feature type="domain" description="Metallo-beta-lactamase" evidence="1">
    <location>
        <begin position="21"/>
        <end position="251"/>
    </location>
</feature>
<dbReference type="EMBL" id="FOKI01000012">
    <property type="protein sequence ID" value="SFB09995.1"/>
    <property type="molecule type" value="Genomic_DNA"/>
</dbReference>
<dbReference type="AlphaFoldDB" id="A0A1I0Y9B6"/>
<dbReference type="InterPro" id="IPR041712">
    <property type="entry name" value="DHPS-like_MBL-fold"/>
</dbReference>
<dbReference type="OrthoDB" id="9803916at2"/>
<protein>
    <submittedName>
        <fullName evidence="2">7,8-dihydropterin-6-yl-methyl-4-(Beta-D-ribofuranosyl)aminobenzene 5'-phosphate synthase</fullName>
    </submittedName>
</protein>
<dbReference type="PANTHER" id="PTHR13754">
    <property type="entry name" value="METALLO-BETA-LACTAMASE SUPERFAMILY PROTEIN"/>
    <property type="match status" value="1"/>
</dbReference>
<dbReference type="InterPro" id="IPR036866">
    <property type="entry name" value="RibonucZ/Hydroxyglut_hydro"/>
</dbReference>
<dbReference type="STRING" id="84698.SAMN04488528_101213"/>
<reference evidence="2 3" key="1">
    <citation type="submission" date="2016-10" db="EMBL/GenBank/DDBJ databases">
        <authorList>
            <person name="de Groot N.N."/>
        </authorList>
    </citation>
    <scope>NUCLEOTIDE SEQUENCE [LARGE SCALE GENOMIC DNA]</scope>
    <source>
        <strain evidence="2 3">DSM 12271</strain>
    </source>
</reference>
<dbReference type="RefSeq" id="WP_090040754.1">
    <property type="nucleotide sequence ID" value="NZ_FOKI01000012.1"/>
</dbReference>
<proteinExistence type="predicted"/>
<evidence type="ECO:0000259" key="1">
    <source>
        <dbReference type="SMART" id="SM00849"/>
    </source>
</evidence>
<dbReference type="SUPFAM" id="SSF56281">
    <property type="entry name" value="Metallo-hydrolase/oxidoreductase"/>
    <property type="match status" value="1"/>
</dbReference>
<keyword evidence="3" id="KW-1185">Reference proteome</keyword>
<name>A0A1I0Y9B6_9CLOT</name>
<dbReference type="InterPro" id="IPR052926">
    <property type="entry name" value="Metallo-beta-lactamase_dom"/>
</dbReference>
<evidence type="ECO:0000313" key="3">
    <source>
        <dbReference type="Proteomes" id="UP000198619"/>
    </source>
</evidence>
<dbReference type="GO" id="GO:0016740">
    <property type="term" value="F:transferase activity"/>
    <property type="evidence" value="ECO:0007669"/>
    <property type="project" value="TreeGrafter"/>
</dbReference>
<dbReference type="Gene3D" id="3.60.15.10">
    <property type="entry name" value="Ribonuclease Z/Hydroxyacylglutathione hydrolase-like"/>
    <property type="match status" value="1"/>
</dbReference>
<dbReference type="SMART" id="SM00849">
    <property type="entry name" value="Lactamase_B"/>
    <property type="match status" value="1"/>
</dbReference>
<dbReference type="Proteomes" id="UP000198619">
    <property type="component" value="Unassembled WGS sequence"/>
</dbReference>
<dbReference type="InterPro" id="IPR001279">
    <property type="entry name" value="Metallo-B-lactamas"/>
</dbReference>
<evidence type="ECO:0000313" key="2">
    <source>
        <dbReference type="EMBL" id="SFB09995.1"/>
    </source>
</evidence>
<dbReference type="Pfam" id="PF00753">
    <property type="entry name" value="Lactamase_B"/>
    <property type="match status" value="1"/>
</dbReference>
<dbReference type="CDD" id="cd07713">
    <property type="entry name" value="DHPS-like_MBL-fold"/>
    <property type="match status" value="1"/>
</dbReference>
<organism evidence="2 3">
    <name type="scientific">Clostridium frigidicarnis</name>
    <dbReference type="NCBI Taxonomy" id="84698"/>
    <lineage>
        <taxon>Bacteria</taxon>
        <taxon>Bacillati</taxon>
        <taxon>Bacillota</taxon>
        <taxon>Clostridia</taxon>
        <taxon>Eubacteriales</taxon>
        <taxon>Clostridiaceae</taxon>
        <taxon>Clostridium</taxon>
    </lineage>
</organism>
<sequence length="280" mass="32139">MRVITLIENTKDSSKNLTSEHGLSLYIETNGKRILFDTGRTNNFIINAKKLGIDLEQIDATIISHGHGDHGGGLLSFLKINDKAKVYAKRYIDEDYYFRTMLFSKSVRINKEVFTQYPNRFEYVDKFTEIMDNIYIVSDIEKPYEAPEGNKYLFVRDRNKVVRDTFQHELIMVVKENDELIIFTGCSHNGTANMIETVQNRFPNLKIKAIIGGFHLVRMPLIKASSASQNEIDTLINKILDENIEKVYTGHCTGEKAFKKLKNVLGSKIIYIRTGTELNI</sequence>
<accession>A0A1I0Y9B6</accession>
<gene>
    <name evidence="2" type="ORF">SAMN04488528_101213</name>
</gene>